<proteinExistence type="predicted"/>
<evidence type="ECO:0000313" key="3">
    <source>
        <dbReference type="EMBL" id="KJA24663.1"/>
    </source>
</evidence>
<keyword evidence="2" id="KW-0732">Signal</keyword>
<accession>A0A0D2MLG1</accession>
<feature type="signal peptide" evidence="2">
    <location>
        <begin position="1"/>
        <end position="17"/>
    </location>
</feature>
<dbReference type="OrthoDB" id="2564267at2759"/>
<sequence length="943" mass="103964">MATTPAALFSRLQLAAALLEYDNDPDNPDVPARSAQDSAIFAHLRRNPAARPEVPSRRSDYLGTSEFGSLSGRDSALDTRRSRISKGSIDALRNPFAADNTSDGHENEEEDGGLEVDLASWGLDAFMPKDKKSAKGKGKQPAPAVGSTRAHLPSTNNHEPSFTSPRHGLITSKSISLGGDMEAHDLMSPDEEQRRRSFGSPLDLVGMEPSGLPFHSRHRATSQASLTPSQPLMIPFPSGSIRSPSPGADQAFGDAPLHLHNRTYSSGTMNSKFMLDDSRNNPRQHELSSDHLGVAKPVEDNPFAIQTPSHISRFDPKGASRARSHSNATLGSRLLPENDAFSVVTEDPYVRERRYSTLELLRPKVLVMPSPLQPVSQPQPIALNRKVQDGFELSTDGPPLPPGARSTRRLSAVSIMDAANALVASNSFTPTPYTDLTLSQKTFRSTLAVPGQAAAYSDFNTASLPRATEEGEQAIFDPVAKAASIHATPVIEPDVKTGRPAGKLYGKSLIDDLESRKAQMRSKQRVFTGDQRPSMMARDSGNRVSTLIDPESLKVRPGLPDRQSSYGSQNPSGANLARHPSLTMKPLITFDNEGDKPVLAPPNANRLPASRSVFGVDTLWEREMAKLKEMQAADEMQNKAMRQREEEEERRKEEKKNRKKKKGKGKGKAQDQDQDLALEQLGFGDHPRVSAEPPILPTIHRASRRAPPKPSDSDVSSESDDDNLAPGAGDIHQQKSVVWHSSEDEDEGPRRTTGVGPRYPNHNRKMSQPTENDSEEDLPLVAAMQKVRAKFSRQDQGSEDEDKPLSQVLLKKQSANIRRPADEDDDEPLALRASRLPNMHDGDEDDTPLAFHPEHQRRTQYQMFAQQQQQQQQMLMQAQMQSNMLMNASMMGSGFFGPPMMNPMMMQMGPPMQIPSPPPMHDEAKFGLVDRWRRDVVVDRENV</sequence>
<feature type="region of interest" description="Disordered" evidence="1">
    <location>
        <begin position="308"/>
        <end position="328"/>
    </location>
</feature>
<feature type="compositionally biased region" description="Basic and acidic residues" evidence="1">
    <location>
        <begin position="642"/>
        <end position="656"/>
    </location>
</feature>
<evidence type="ECO:0000313" key="4">
    <source>
        <dbReference type="Proteomes" id="UP000054270"/>
    </source>
</evidence>
<reference evidence="4" key="1">
    <citation type="submission" date="2014-04" db="EMBL/GenBank/DDBJ databases">
        <title>Evolutionary Origins and Diversification of the Mycorrhizal Mutualists.</title>
        <authorList>
            <consortium name="DOE Joint Genome Institute"/>
            <consortium name="Mycorrhizal Genomics Consortium"/>
            <person name="Kohler A."/>
            <person name="Kuo A."/>
            <person name="Nagy L.G."/>
            <person name="Floudas D."/>
            <person name="Copeland A."/>
            <person name="Barry K.W."/>
            <person name="Cichocki N."/>
            <person name="Veneault-Fourrey C."/>
            <person name="LaButti K."/>
            <person name="Lindquist E.A."/>
            <person name="Lipzen A."/>
            <person name="Lundell T."/>
            <person name="Morin E."/>
            <person name="Murat C."/>
            <person name="Riley R."/>
            <person name="Ohm R."/>
            <person name="Sun H."/>
            <person name="Tunlid A."/>
            <person name="Henrissat B."/>
            <person name="Grigoriev I.V."/>
            <person name="Hibbett D.S."/>
            <person name="Martin F."/>
        </authorList>
    </citation>
    <scope>NUCLEOTIDE SEQUENCE [LARGE SCALE GENOMIC DNA]</scope>
    <source>
        <strain evidence="4">FD-334 SS-4</strain>
    </source>
</reference>
<dbReference type="EMBL" id="KN817536">
    <property type="protein sequence ID" value="KJA24663.1"/>
    <property type="molecule type" value="Genomic_DNA"/>
</dbReference>
<keyword evidence="4" id="KW-1185">Reference proteome</keyword>
<feature type="region of interest" description="Disordered" evidence="1">
    <location>
        <begin position="516"/>
        <end position="609"/>
    </location>
</feature>
<feature type="region of interest" description="Disordered" evidence="1">
    <location>
        <begin position="43"/>
        <end position="81"/>
    </location>
</feature>
<dbReference type="AlphaFoldDB" id="A0A0D2MLG1"/>
<gene>
    <name evidence="3" type="ORF">HYPSUDRAFT_200528</name>
</gene>
<feature type="region of interest" description="Disordered" evidence="1">
    <location>
        <begin position="128"/>
        <end position="172"/>
    </location>
</feature>
<feature type="region of interest" description="Disordered" evidence="1">
    <location>
        <begin position="630"/>
        <end position="807"/>
    </location>
</feature>
<evidence type="ECO:0000256" key="1">
    <source>
        <dbReference type="SAM" id="MobiDB-lite"/>
    </source>
</evidence>
<name>A0A0D2MLG1_HYPSF</name>
<evidence type="ECO:0000256" key="2">
    <source>
        <dbReference type="SAM" id="SignalP"/>
    </source>
</evidence>
<protein>
    <submittedName>
        <fullName evidence="3">Uncharacterized protein</fullName>
    </submittedName>
</protein>
<feature type="compositionally biased region" description="Polar residues" evidence="1">
    <location>
        <begin position="562"/>
        <end position="573"/>
    </location>
</feature>
<dbReference type="OMA" id="IMPSPLQ"/>
<feature type="region of interest" description="Disordered" evidence="1">
    <location>
        <begin position="94"/>
        <end position="113"/>
    </location>
</feature>
<dbReference type="STRING" id="945553.A0A0D2MLG1"/>
<feature type="compositionally biased region" description="Basic residues" evidence="1">
    <location>
        <begin position="657"/>
        <end position="667"/>
    </location>
</feature>
<organism evidence="3 4">
    <name type="scientific">Hypholoma sublateritium (strain FD-334 SS-4)</name>
    <dbReference type="NCBI Taxonomy" id="945553"/>
    <lineage>
        <taxon>Eukaryota</taxon>
        <taxon>Fungi</taxon>
        <taxon>Dikarya</taxon>
        <taxon>Basidiomycota</taxon>
        <taxon>Agaricomycotina</taxon>
        <taxon>Agaricomycetes</taxon>
        <taxon>Agaricomycetidae</taxon>
        <taxon>Agaricales</taxon>
        <taxon>Agaricineae</taxon>
        <taxon>Strophariaceae</taxon>
        <taxon>Hypholoma</taxon>
    </lineage>
</organism>
<dbReference type="Proteomes" id="UP000054270">
    <property type="component" value="Unassembled WGS sequence"/>
</dbReference>
<feature type="chain" id="PRO_5002247860" evidence="2">
    <location>
        <begin position="18"/>
        <end position="943"/>
    </location>
</feature>
<feature type="compositionally biased region" description="Polar residues" evidence="1">
    <location>
        <begin position="153"/>
        <end position="164"/>
    </location>
</feature>